<dbReference type="PANTHER" id="PTHR46972">
    <property type="entry name" value="MONOOXYGENASE ASQM-RELATED"/>
    <property type="match status" value="1"/>
</dbReference>
<dbReference type="InParanoid" id="A0A0C3H5A1"/>
<feature type="domain" description="FAD-binding" evidence="5">
    <location>
        <begin position="6"/>
        <end position="343"/>
    </location>
</feature>
<name>A0A0C3H5A1_OIDMZ</name>
<keyword evidence="1" id="KW-0285">Flavoprotein</keyword>
<keyword evidence="7" id="KW-1185">Reference proteome</keyword>
<dbReference type="SUPFAM" id="SSF51905">
    <property type="entry name" value="FAD/NAD(P)-binding domain"/>
    <property type="match status" value="1"/>
</dbReference>
<dbReference type="InterPro" id="IPR036188">
    <property type="entry name" value="FAD/NAD-bd_sf"/>
</dbReference>
<dbReference type="Proteomes" id="UP000054321">
    <property type="component" value="Unassembled WGS sequence"/>
</dbReference>
<evidence type="ECO:0000256" key="1">
    <source>
        <dbReference type="ARBA" id="ARBA00022630"/>
    </source>
</evidence>
<dbReference type="AlphaFoldDB" id="A0A0C3H5A1"/>
<evidence type="ECO:0000256" key="2">
    <source>
        <dbReference type="ARBA" id="ARBA00022827"/>
    </source>
</evidence>
<keyword evidence="4" id="KW-0503">Monooxygenase</keyword>
<accession>A0A0C3H5A1</accession>
<dbReference type="GO" id="GO:0004497">
    <property type="term" value="F:monooxygenase activity"/>
    <property type="evidence" value="ECO:0007669"/>
    <property type="project" value="UniProtKB-KW"/>
</dbReference>
<dbReference type="OrthoDB" id="655030at2759"/>
<evidence type="ECO:0000259" key="5">
    <source>
        <dbReference type="Pfam" id="PF01494"/>
    </source>
</evidence>
<dbReference type="PRINTS" id="PR00420">
    <property type="entry name" value="RNGMNOXGNASE"/>
</dbReference>
<dbReference type="InterPro" id="IPR002938">
    <property type="entry name" value="FAD-bd"/>
</dbReference>
<reference evidence="6 7" key="1">
    <citation type="submission" date="2014-04" db="EMBL/GenBank/DDBJ databases">
        <authorList>
            <consortium name="DOE Joint Genome Institute"/>
            <person name="Kuo A."/>
            <person name="Martino E."/>
            <person name="Perotto S."/>
            <person name="Kohler A."/>
            <person name="Nagy L.G."/>
            <person name="Floudas D."/>
            <person name="Copeland A."/>
            <person name="Barry K.W."/>
            <person name="Cichocki N."/>
            <person name="Veneault-Fourrey C."/>
            <person name="LaButti K."/>
            <person name="Lindquist E.A."/>
            <person name="Lipzen A."/>
            <person name="Lundell T."/>
            <person name="Morin E."/>
            <person name="Murat C."/>
            <person name="Sun H."/>
            <person name="Tunlid A."/>
            <person name="Henrissat B."/>
            <person name="Grigoriev I.V."/>
            <person name="Hibbett D.S."/>
            <person name="Martin F."/>
            <person name="Nordberg H.P."/>
            <person name="Cantor M.N."/>
            <person name="Hua S.X."/>
        </authorList>
    </citation>
    <scope>NUCLEOTIDE SEQUENCE [LARGE SCALE GENOMIC DNA]</scope>
    <source>
        <strain evidence="6 7">Zn</strain>
    </source>
</reference>
<keyword evidence="3" id="KW-0560">Oxidoreductase</keyword>
<evidence type="ECO:0000313" key="7">
    <source>
        <dbReference type="Proteomes" id="UP000054321"/>
    </source>
</evidence>
<reference evidence="7" key="2">
    <citation type="submission" date="2015-01" db="EMBL/GenBank/DDBJ databases">
        <title>Evolutionary Origins and Diversification of the Mycorrhizal Mutualists.</title>
        <authorList>
            <consortium name="DOE Joint Genome Institute"/>
            <consortium name="Mycorrhizal Genomics Consortium"/>
            <person name="Kohler A."/>
            <person name="Kuo A."/>
            <person name="Nagy L.G."/>
            <person name="Floudas D."/>
            <person name="Copeland A."/>
            <person name="Barry K.W."/>
            <person name="Cichocki N."/>
            <person name="Veneault-Fourrey C."/>
            <person name="LaButti K."/>
            <person name="Lindquist E.A."/>
            <person name="Lipzen A."/>
            <person name="Lundell T."/>
            <person name="Morin E."/>
            <person name="Murat C."/>
            <person name="Riley R."/>
            <person name="Ohm R."/>
            <person name="Sun H."/>
            <person name="Tunlid A."/>
            <person name="Henrissat B."/>
            <person name="Grigoriev I.V."/>
            <person name="Hibbett D.S."/>
            <person name="Martin F."/>
        </authorList>
    </citation>
    <scope>NUCLEOTIDE SEQUENCE [LARGE SCALE GENOMIC DNA]</scope>
    <source>
        <strain evidence="7">Zn</strain>
    </source>
</reference>
<dbReference type="HOGENOM" id="CLU_009665_4_0_1"/>
<protein>
    <recommendedName>
        <fullName evidence="5">FAD-binding domain-containing protein</fullName>
    </recommendedName>
</protein>
<dbReference type="STRING" id="913774.A0A0C3H5A1"/>
<dbReference type="Pfam" id="PF01494">
    <property type="entry name" value="FAD_binding_3"/>
    <property type="match status" value="1"/>
</dbReference>
<keyword evidence="2" id="KW-0274">FAD</keyword>
<gene>
    <name evidence="6" type="ORF">OIDMADRAFT_31319</name>
</gene>
<dbReference type="EMBL" id="KN832880">
    <property type="protein sequence ID" value="KIM98534.1"/>
    <property type="molecule type" value="Genomic_DNA"/>
</dbReference>
<evidence type="ECO:0000256" key="3">
    <source>
        <dbReference type="ARBA" id="ARBA00023002"/>
    </source>
</evidence>
<evidence type="ECO:0000256" key="4">
    <source>
        <dbReference type="ARBA" id="ARBA00023033"/>
    </source>
</evidence>
<organism evidence="6 7">
    <name type="scientific">Oidiodendron maius (strain Zn)</name>
    <dbReference type="NCBI Taxonomy" id="913774"/>
    <lineage>
        <taxon>Eukaryota</taxon>
        <taxon>Fungi</taxon>
        <taxon>Dikarya</taxon>
        <taxon>Ascomycota</taxon>
        <taxon>Pezizomycotina</taxon>
        <taxon>Leotiomycetes</taxon>
        <taxon>Leotiomycetes incertae sedis</taxon>
        <taxon>Myxotrichaceae</taxon>
        <taxon>Oidiodendron</taxon>
    </lineage>
</organism>
<sequence length="376" mass="41286">MRMAPTVAIIGGGPCGLTLALLLEHKNIDYIVYERDESENSNRVGGSLDIHPATGQYALREGGLFEVFQKYARYDDTVFTLADKLGKRVLQTDQGRDAPEIDRSDLRRILLDAIPKDKIKWGHSLKSATVDEDNKPVLQFTNGVVLSGSKLVVGADGAWSKVRLIVTQATPQYSGKSFIESKIGHGNPLFETMASKAGPGMFMSIGPGKLIITQRQGNGSYKNYFGLQVPEDFFHNGTVDLQDVEGTRQLLLSDFYADWSEEYKDLIRHATDLRAWPLYSLSTEDMGWKSVPGFTIVGDAAHLTIPNGEGVNLAMTDSLKLASKIAEYGIQNINQAVQEYEADMFPRGVATITAGKVMENVLYSGDPQASLQIMSP</sequence>
<dbReference type="Gene3D" id="3.50.50.60">
    <property type="entry name" value="FAD/NAD(P)-binding domain"/>
    <property type="match status" value="1"/>
</dbReference>
<proteinExistence type="predicted"/>
<dbReference type="PANTHER" id="PTHR46972:SF1">
    <property type="entry name" value="FAD DEPENDENT OXIDOREDUCTASE DOMAIN-CONTAINING PROTEIN"/>
    <property type="match status" value="1"/>
</dbReference>
<evidence type="ECO:0000313" key="6">
    <source>
        <dbReference type="EMBL" id="KIM98534.1"/>
    </source>
</evidence>
<dbReference type="GO" id="GO:0071949">
    <property type="term" value="F:FAD binding"/>
    <property type="evidence" value="ECO:0007669"/>
    <property type="project" value="InterPro"/>
</dbReference>